<gene>
    <name evidence="1" type="ORF">EDEG_03241</name>
</gene>
<accession>J9D459</accession>
<dbReference type="AlphaFoldDB" id="J9D459"/>
<proteinExistence type="predicted"/>
<keyword evidence="2" id="KW-1185">Reference proteome</keyword>
<protein>
    <submittedName>
        <fullName evidence="1">Uncharacterized protein</fullName>
    </submittedName>
</protein>
<name>J9D459_EDHAE</name>
<sequence length="127" mass="14989">MSYLDINLMLKYNSENECKVLLNYDIIYEFNGAFYLNKNFNGGDLDLFDYNVLPIKTETARTCIDHYINPCMLAKSQIMLFLKKNQQADYFKLQNIVDDVKFFDQAIKELLENEFIILNGNKVIYRA</sequence>
<dbReference type="InParanoid" id="J9D459"/>
<evidence type="ECO:0000313" key="2">
    <source>
        <dbReference type="Proteomes" id="UP000003163"/>
    </source>
</evidence>
<organism evidence="1 2">
    <name type="scientific">Edhazardia aedis (strain USNM 41457)</name>
    <name type="common">Microsporidian parasite</name>
    <dbReference type="NCBI Taxonomy" id="1003232"/>
    <lineage>
        <taxon>Eukaryota</taxon>
        <taxon>Fungi</taxon>
        <taxon>Fungi incertae sedis</taxon>
        <taxon>Microsporidia</taxon>
        <taxon>Edhazardia</taxon>
    </lineage>
</organism>
<dbReference type="VEuPathDB" id="MicrosporidiaDB:EDEG_03241"/>
<reference evidence="2" key="2">
    <citation type="submission" date="2015-07" db="EMBL/GenBank/DDBJ databases">
        <title>Contrasting host-pathogen interactions and genome evolution in two generalist and specialist microsporidian pathogens of mosquitoes.</title>
        <authorList>
            <consortium name="The Broad Institute Genomics Platform"/>
            <consortium name="The Broad Institute Genome Sequencing Center for Infectious Disease"/>
            <person name="Cuomo C.A."/>
            <person name="Sanscrainte N.D."/>
            <person name="Goldberg J.M."/>
            <person name="Heiman D."/>
            <person name="Young S."/>
            <person name="Zeng Q."/>
            <person name="Becnel J.J."/>
            <person name="Birren B.W."/>
        </authorList>
    </citation>
    <scope>NUCLEOTIDE SEQUENCE [LARGE SCALE GENOMIC DNA]</scope>
    <source>
        <strain evidence="2">USNM 41457</strain>
    </source>
</reference>
<reference evidence="1 2" key="1">
    <citation type="submission" date="2011-08" db="EMBL/GenBank/DDBJ databases">
        <authorList>
            <person name="Liu Z.J."/>
            <person name="Shi F.L."/>
            <person name="Lu J.Q."/>
            <person name="Li M."/>
            <person name="Wang Z.L."/>
        </authorList>
    </citation>
    <scope>NUCLEOTIDE SEQUENCE [LARGE SCALE GENOMIC DNA]</scope>
    <source>
        <strain evidence="1 2">USNM 41457</strain>
    </source>
</reference>
<evidence type="ECO:0000313" key="1">
    <source>
        <dbReference type="EMBL" id="EJW02339.1"/>
    </source>
</evidence>
<dbReference type="Proteomes" id="UP000003163">
    <property type="component" value="Unassembled WGS sequence"/>
</dbReference>
<dbReference type="EMBL" id="AFBI03000077">
    <property type="protein sequence ID" value="EJW02339.1"/>
    <property type="molecule type" value="Genomic_DNA"/>
</dbReference>
<dbReference type="HOGENOM" id="CLU_1970539_0_0_1"/>
<comment type="caution">
    <text evidence="1">The sequence shown here is derived from an EMBL/GenBank/DDBJ whole genome shotgun (WGS) entry which is preliminary data.</text>
</comment>